<evidence type="ECO:0000313" key="8">
    <source>
        <dbReference type="EMBL" id="ANU06636.1"/>
    </source>
</evidence>
<evidence type="ECO:0000256" key="4">
    <source>
        <dbReference type="ARBA" id="ARBA00022692"/>
    </source>
</evidence>
<dbReference type="KEGG" id="anh:A6F65_00309"/>
<sequence>MTAQDSILWNGTKVSEAQALAALRLVETRVPEPETQIAPEAGASYEKTARLMRLVDVSGVTKVGFVGNERYRNFERD</sequence>
<keyword evidence="9" id="KW-1185">Reference proteome</keyword>
<comment type="subcellular location">
    <subcellularLocation>
        <location evidence="1">Cell membrane</location>
        <topology evidence="1">Single-pass membrane protein</topology>
    </subcellularLocation>
    <subcellularLocation>
        <location evidence="7">Cell membrane</location>
        <topology evidence="7">Single-pass type II membrane protein</topology>
    </subcellularLocation>
</comment>
<evidence type="ECO:0000256" key="3">
    <source>
        <dbReference type="ARBA" id="ARBA00022475"/>
    </source>
</evidence>
<evidence type="ECO:0000256" key="1">
    <source>
        <dbReference type="ARBA" id="ARBA00004162"/>
    </source>
</evidence>
<proteinExistence type="inferred from homology"/>
<name>A0A1C7D580_9SPHN</name>
<dbReference type="InterPro" id="IPR003400">
    <property type="entry name" value="ExbD"/>
</dbReference>
<keyword evidence="7" id="KW-0653">Protein transport</keyword>
<dbReference type="GO" id="GO:0022857">
    <property type="term" value="F:transmembrane transporter activity"/>
    <property type="evidence" value="ECO:0007669"/>
    <property type="project" value="InterPro"/>
</dbReference>
<reference evidence="8 9" key="1">
    <citation type="submission" date="2016-07" db="EMBL/GenBank/DDBJ databases">
        <title>Complete genome sequence of Altererythrobacter namhicola JCM 16345T, containing esterase-encoding genes.</title>
        <authorList>
            <person name="Cheng H."/>
            <person name="Wu Y.-H."/>
            <person name="Jian S.-L."/>
            <person name="Huo Y.-Y."/>
            <person name="Wang C.-S."/>
            <person name="Xu X.-W."/>
        </authorList>
    </citation>
    <scope>NUCLEOTIDE SEQUENCE [LARGE SCALE GENOMIC DNA]</scope>
    <source>
        <strain evidence="8 9">JCM 16345</strain>
    </source>
</reference>
<gene>
    <name evidence="8" type="ORF">A6F65_00309</name>
</gene>
<dbReference type="EMBL" id="CP016545">
    <property type="protein sequence ID" value="ANU06636.1"/>
    <property type="molecule type" value="Genomic_DNA"/>
</dbReference>
<evidence type="ECO:0000256" key="7">
    <source>
        <dbReference type="RuleBase" id="RU003879"/>
    </source>
</evidence>
<evidence type="ECO:0000256" key="5">
    <source>
        <dbReference type="ARBA" id="ARBA00022989"/>
    </source>
</evidence>
<dbReference type="GO" id="GO:0005886">
    <property type="term" value="C:plasma membrane"/>
    <property type="evidence" value="ECO:0007669"/>
    <property type="project" value="UniProtKB-SubCell"/>
</dbReference>
<dbReference type="STRING" id="645517.A6F65_00309"/>
<dbReference type="Gene3D" id="3.30.420.270">
    <property type="match status" value="1"/>
</dbReference>
<evidence type="ECO:0000256" key="2">
    <source>
        <dbReference type="ARBA" id="ARBA00005811"/>
    </source>
</evidence>
<keyword evidence="5" id="KW-1133">Transmembrane helix</keyword>
<dbReference type="GO" id="GO:0015031">
    <property type="term" value="P:protein transport"/>
    <property type="evidence" value="ECO:0007669"/>
    <property type="project" value="UniProtKB-KW"/>
</dbReference>
<keyword evidence="3" id="KW-1003">Cell membrane</keyword>
<dbReference type="Proteomes" id="UP000092698">
    <property type="component" value="Chromosome"/>
</dbReference>
<organism evidence="8 9">
    <name type="scientific">Paraurantiacibacter namhicola</name>
    <dbReference type="NCBI Taxonomy" id="645517"/>
    <lineage>
        <taxon>Bacteria</taxon>
        <taxon>Pseudomonadati</taxon>
        <taxon>Pseudomonadota</taxon>
        <taxon>Alphaproteobacteria</taxon>
        <taxon>Sphingomonadales</taxon>
        <taxon>Erythrobacteraceae</taxon>
        <taxon>Paraurantiacibacter</taxon>
    </lineage>
</organism>
<keyword evidence="6" id="KW-0472">Membrane</keyword>
<protein>
    <submittedName>
        <fullName evidence="8">Uncharacterized protein</fullName>
    </submittedName>
</protein>
<comment type="similarity">
    <text evidence="2 7">Belongs to the ExbD/TolR family.</text>
</comment>
<evidence type="ECO:0000313" key="9">
    <source>
        <dbReference type="Proteomes" id="UP000092698"/>
    </source>
</evidence>
<accession>A0A1C7D580</accession>
<keyword evidence="7" id="KW-0813">Transport</keyword>
<dbReference type="Pfam" id="PF02472">
    <property type="entry name" value="ExbD"/>
    <property type="match status" value="1"/>
</dbReference>
<keyword evidence="4 7" id="KW-0812">Transmembrane</keyword>
<evidence type="ECO:0000256" key="6">
    <source>
        <dbReference type="ARBA" id="ARBA00023136"/>
    </source>
</evidence>
<dbReference type="AlphaFoldDB" id="A0A1C7D580"/>